<dbReference type="EC" id="2.4.2.9" evidence="3 15"/>
<dbReference type="CDD" id="cd06223">
    <property type="entry name" value="PRTases_typeI"/>
    <property type="match status" value="1"/>
</dbReference>
<comment type="activity regulation">
    <text evidence="15">Allosterically activated by GTP.</text>
</comment>
<keyword evidence="6 15" id="KW-0808">Transferase</keyword>
<dbReference type="GO" id="GO:0044206">
    <property type="term" value="P:UMP salvage"/>
    <property type="evidence" value="ECO:0007669"/>
    <property type="project" value="UniProtKB-UniRule"/>
</dbReference>
<comment type="pathway">
    <text evidence="1 15">Pyrimidine metabolism; UMP biosynthesis via salvage pathway; UMP from uracil: step 1/1.</text>
</comment>
<evidence type="ECO:0000256" key="14">
    <source>
        <dbReference type="ARBA" id="ARBA00079807"/>
    </source>
</evidence>
<evidence type="ECO:0000313" key="18">
    <source>
        <dbReference type="Proteomes" id="UP000261764"/>
    </source>
</evidence>
<comment type="similarity">
    <text evidence="2 15">Belongs to the UPRTase family.</text>
</comment>
<gene>
    <name evidence="15" type="primary">upp</name>
    <name evidence="17" type="ORF">MAMA39_05850</name>
</gene>
<evidence type="ECO:0000256" key="8">
    <source>
        <dbReference type="ARBA" id="ARBA00022842"/>
    </source>
</evidence>
<dbReference type="HAMAP" id="MF_01218_B">
    <property type="entry name" value="Upp_B"/>
    <property type="match status" value="1"/>
</dbReference>
<evidence type="ECO:0000313" key="17">
    <source>
        <dbReference type="EMBL" id="CDN40702.1"/>
    </source>
</evidence>
<evidence type="ECO:0000256" key="12">
    <source>
        <dbReference type="ARBA" id="ARBA00056901"/>
    </source>
</evidence>
<feature type="binding site" evidence="15">
    <location>
        <position position="197"/>
    </location>
    <ligand>
        <name>5-phospho-alpha-D-ribose 1-diphosphate</name>
        <dbReference type="ChEBI" id="CHEBI:58017"/>
    </ligand>
</feature>
<evidence type="ECO:0000259" key="16">
    <source>
        <dbReference type="Pfam" id="PF14681"/>
    </source>
</evidence>
<dbReference type="GO" id="GO:0005737">
    <property type="term" value="C:cytoplasm"/>
    <property type="evidence" value="ECO:0007669"/>
    <property type="project" value="UniProtKB-ARBA"/>
</dbReference>
<feature type="binding site" evidence="15">
    <location>
        <position position="101"/>
    </location>
    <ligand>
        <name>5-phospho-alpha-D-ribose 1-diphosphate</name>
        <dbReference type="ChEBI" id="CHEBI:58017"/>
    </ligand>
</feature>
<reference evidence="17 18" key="1">
    <citation type="journal article" date="2015" name="Clin. Infect. Dis.">
        <title>Genomic Investigations unmask Mycoplasma amphoriforme, a new respiratory pathogen.</title>
        <authorList>
            <person name="Gillespie S.H."/>
            <person name="Ling C.L."/>
            <person name="Oravcova K."/>
            <person name="Pinheiro M."/>
            <person name="Wells L."/>
            <person name="Bryant J.M."/>
            <person name="McHugh T.D."/>
            <person name="Bebear C."/>
            <person name="Webster D."/>
            <person name="Harris S.R."/>
            <person name="Seth-Smith H.M."/>
            <person name="Thomson N.R."/>
        </authorList>
    </citation>
    <scope>NUCLEOTIDE SEQUENCE [LARGE SCALE GENOMIC DNA]</scope>
    <source>
        <strain evidence="17 18">A39</strain>
    </source>
</reference>
<evidence type="ECO:0000256" key="15">
    <source>
        <dbReference type="HAMAP-Rule" id="MF_01218"/>
    </source>
</evidence>
<feature type="binding site" evidence="15">
    <location>
        <begin position="128"/>
        <end position="136"/>
    </location>
    <ligand>
        <name>5-phospho-alpha-D-ribose 1-diphosphate</name>
        <dbReference type="ChEBI" id="CHEBI:58017"/>
    </ligand>
</feature>
<dbReference type="Gene3D" id="3.40.50.2020">
    <property type="match status" value="1"/>
</dbReference>
<evidence type="ECO:0000256" key="1">
    <source>
        <dbReference type="ARBA" id="ARBA00005180"/>
    </source>
</evidence>
<evidence type="ECO:0000256" key="3">
    <source>
        <dbReference type="ARBA" id="ARBA00011894"/>
    </source>
</evidence>
<protein>
    <recommendedName>
        <fullName evidence="13 15">Uracil phosphoribosyltransferase</fullName>
        <ecNumber evidence="3 15">2.4.2.9</ecNumber>
    </recommendedName>
    <alternativeName>
        <fullName evidence="10 15">UMP pyrophosphorylase</fullName>
    </alternativeName>
    <alternativeName>
        <fullName evidence="14 15">UPRTase</fullName>
    </alternativeName>
</protein>
<keyword evidence="5 15" id="KW-0328">Glycosyltransferase</keyword>
<dbReference type="GO" id="GO:0000287">
    <property type="term" value="F:magnesium ion binding"/>
    <property type="evidence" value="ECO:0007669"/>
    <property type="project" value="UniProtKB-UniRule"/>
</dbReference>
<evidence type="ECO:0000256" key="11">
    <source>
        <dbReference type="ARBA" id="ARBA00052919"/>
    </source>
</evidence>
<evidence type="ECO:0000256" key="4">
    <source>
        <dbReference type="ARBA" id="ARBA00022533"/>
    </source>
</evidence>
<evidence type="ECO:0000256" key="2">
    <source>
        <dbReference type="ARBA" id="ARBA00009516"/>
    </source>
</evidence>
<keyword evidence="18" id="KW-1185">Reference proteome</keyword>
<dbReference type="PANTHER" id="PTHR32315:SF4">
    <property type="entry name" value="URACIL PHOSPHORIBOSYLTRANSFERASE, CHLOROPLASTIC"/>
    <property type="match status" value="1"/>
</dbReference>
<dbReference type="InterPro" id="IPR050054">
    <property type="entry name" value="UPRTase/APRTase"/>
</dbReference>
<dbReference type="UniPathway" id="UPA00574">
    <property type="reaction ID" value="UER00636"/>
</dbReference>
<dbReference type="InterPro" id="IPR029057">
    <property type="entry name" value="PRTase-like"/>
</dbReference>
<evidence type="ECO:0000256" key="7">
    <source>
        <dbReference type="ARBA" id="ARBA00022741"/>
    </source>
</evidence>
<dbReference type="EMBL" id="HG937516">
    <property type="protein sequence ID" value="CDN40702.1"/>
    <property type="molecule type" value="Genomic_DNA"/>
</dbReference>
<comment type="catalytic activity">
    <reaction evidence="11 15">
        <text>UMP + diphosphate = 5-phospho-alpha-D-ribose 1-diphosphate + uracil</text>
        <dbReference type="Rhea" id="RHEA:13017"/>
        <dbReference type="ChEBI" id="CHEBI:17568"/>
        <dbReference type="ChEBI" id="CHEBI:33019"/>
        <dbReference type="ChEBI" id="CHEBI:57865"/>
        <dbReference type="ChEBI" id="CHEBI:58017"/>
        <dbReference type="EC" id="2.4.2.9"/>
    </reaction>
</comment>
<keyword evidence="8 15" id="KW-0460">Magnesium</keyword>
<feature type="domain" description="Phosphoribosyltransferase" evidence="16">
    <location>
        <begin position="5"/>
        <end position="205"/>
    </location>
</feature>
<name>A0A292IJH0_9MOLU</name>
<dbReference type="InterPro" id="IPR034332">
    <property type="entry name" value="Upp_B"/>
</dbReference>
<feature type="binding site" evidence="15">
    <location>
        <begin position="196"/>
        <end position="198"/>
    </location>
    <ligand>
        <name>uracil</name>
        <dbReference type="ChEBI" id="CHEBI:17568"/>
    </ligand>
</feature>
<dbReference type="GO" id="GO:0004845">
    <property type="term" value="F:uracil phosphoribosyltransferase activity"/>
    <property type="evidence" value="ECO:0007669"/>
    <property type="project" value="UniProtKB-UniRule"/>
</dbReference>
<evidence type="ECO:0000256" key="6">
    <source>
        <dbReference type="ARBA" id="ARBA00022679"/>
    </source>
</evidence>
<sequence length="206" mass="22818">MNKIIDHPLIKNKLTRMRNISTKANYFRDLLKEITALMMYEVARDYPLKEIEIETPLTKMTGYTLKNDIVIVPILRAGLGMADGVSDVIPGAKIGHIGLYRNESSLQPVEYYAKFPQNMKNADVIVLDPMLATGGSATKAISIIKKLQPRSIQFVGLVGARQGLTILNEMHPDVNVYLAALDEKLNDLGYIEPGLGDAGDRLYGTK</sequence>
<dbReference type="NCBIfam" id="TIGR01091">
    <property type="entry name" value="upp"/>
    <property type="match status" value="1"/>
</dbReference>
<evidence type="ECO:0000256" key="9">
    <source>
        <dbReference type="ARBA" id="ARBA00023134"/>
    </source>
</evidence>
<evidence type="ECO:0000256" key="5">
    <source>
        <dbReference type="ARBA" id="ARBA00022676"/>
    </source>
</evidence>
<keyword evidence="7 15" id="KW-0547">Nucleotide-binding</keyword>
<organism evidence="17 18">
    <name type="scientific">Mycoplasma amphoriforme A39</name>
    <dbReference type="NCBI Taxonomy" id="572419"/>
    <lineage>
        <taxon>Bacteria</taxon>
        <taxon>Bacillati</taxon>
        <taxon>Mycoplasmatota</taxon>
        <taxon>Mollicutes</taxon>
        <taxon>Mycoplasmataceae</taxon>
        <taxon>Mycoplasma</taxon>
    </lineage>
</organism>
<dbReference type="KEGG" id="mamp:MAMA39_05850"/>
<keyword evidence="4 15" id="KW-0021">Allosteric enzyme</keyword>
<dbReference type="NCBIfam" id="NF001097">
    <property type="entry name" value="PRK00129.1"/>
    <property type="match status" value="1"/>
</dbReference>
<keyword evidence="9 15" id="KW-0342">GTP-binding</keyword>
<evidence type="ECO:0000256" key="10">
    <source>
        <dbReference type="ARBA" id="ARBA00031082"/>
    </source>
</evidence>
<dbReference type="SUPFAM" id="SSF53271">
    <property type="entry name" value="PRTase-like"/>
    <property type="match status" value="1"/>
</dbReference>
<dbReference type="InterPro" id="IPR005765">
    <property type="entry name" value="UPRT"/>
</dbReference>
<evidence type="ECO:0000256" key="13">
    <source>
        <dbReference type="ARBA" id="ARBA00072146"/>
    </source>
</evidence>
<comment type="cofactor">
    <cofactor evidence="15">
        <name>Mg(2+)</name>
        <dbReference type="ChEBI" id="CHEBI:18420"/>
    </cofactor>
    <text evidence="15">Binds 1 Mg(2+) ion per subunit. The magnesium is bound as Mg-PRPP.</text>
</comment>
<dbReference type="GO" id="GO:0006223">
    <property type="term" value="P:uracil salvage"/>
    <property type="evidence" value="ECO:0007669"/>
    <property type="project" value="InterPro"/>
</dbReference>
<accession>A0A292IJH0</accession>
<dbReference type="GO" id="GO:0005525">
    <property type="term" value="F:GTP binding"/>
    <property type="evidence" value="ECO:0007669"/>
    <property type="project" value="UniProtKB-KW"/>
</dbReference>
<dbReference type="FunFam" id="3.40.50.2020:FF:000003">
    <property type="entry name" value="Uracil phosphoribosyltransferase"/>
    <property type="match status" value="1"/>
</dbReference>
<dbReference type="Pfam" id="PF14681">
    <property type="entry name" value="UPRTase"/>
    <property type="match status" value="1"/>
</dbReference>
<comment type="function">
    <text evidence="12 15">Catalyzes the conversion of uracil and 5-phospho-alpha-D-ribose 1-diphosphate (PRPP) to UMP and diphosphate.</text>
</comment>
<dbReference type="Proteomes" id="UP000261764">
    <property type="component" value="Chromosome I"/>
</dbReference>
<dbReference type="PANTHER" id="PTHR32315">
    <property type="entry name" value="ADENINE PHOSPHORIBOSYLTRANSFERASE"/>
    <property type="match status" value="1"/>
</dbReference>
<dbReference type="InterPro" id="IPR000836">
    <property type="entry name" value="PRTase_dom"/>
</dbReference>
<feature type="binding site" evidence="15">
    <location>
        <position position="191"/>
    </location>
    <ligand>
        <name>uracil</name>
        <dbReference type="ChEBI" id="CHEBI:17568"/>
    </ligand>
</feature>
<proteinExistence type="inferred from homology"/>
<dbReference type="AlphaFoldDB" id="A0A292IJH0"/>
<feature type="binding site" evidence="15">
    <location>
        <position position="76"/>
    </location>
    <ligand>
        <name>5-phospho-alpha-D-ribose 1-diphosphate</name>
        <dbReference type="ChEBI" id="CHEBI:58017"/>
    </ligand>
</feature>